<evidence type="ECO:0008006" key="3">
    <source>
        <dbReference type="Google" id="ProtNLM"/>
    </source>
</evidence>
<sequence length="124" mass="14053">MDYQNNTRNPEDLYARIKKFVVEVIRLVEKLPHDTIGYRIGGQLVDSSGSIGANYAEAQSSRSKKEFGAICGIALKESKETLFWLEIIKDSNIVNENLDSLIDECQQLSKILAKIIINCYQNQK</sequence>
<proteinExistence type="predicted"/>
<dbReference type="PANTHER" id="PTHR38471">
    <property type="entry name" value="FOUR HELIX BUNDLE PROTEIN"/>
    <property type="match status" value="1"/>
</dbReference>
<organism evidence="1 2">
    <name type="scientific">Candidatus Kuenenbacteria bacterium GW2011_GWA2_42_15</name>
    <dbReference type="NCBI Taxonomy" id="1618677"/>
    <lineage>
        <taxon>Bacteria</taxon>
        <taxon>Candidatus Kueneniibacteriota</taxon>
    </lineage>
</organism>
<name>A0A0G1BTB3_9BACT</name>
<accession>A0A0G1BTB3</accession>
<dbReference type="AlphaFoldDB" id="A0A0G1BTB3"/>
<dbReference type="PANTHER" id="PTHR38471:SF2">
    <property type="entry name" value="FOUR HELIX BUNDLE PROTEIN"/>
    <property type="match status" value="1"/>
</dbReference>
<dbReference type="Proteomes" id="UP000034516">
    <property type="component" value="Unassembled WGS sequence"/>
</dbReference>
<dbReference type="EMBL" id="LCCW01000038">
    <property type="protein sequence ID" value="KKS40683.1"/>
    <property type="molecule type" value="Genomic_DNA"/>
</dbReference>
<protein>
    <recommendedName>
        <fullName evidence="3">Four helix bundle protein</fullName>
    </recommendedName>
</protein>
<comment type="caution">
    <text evidence="1">The sequence shown here is derived from an EMBL/GenBank/DDBJ whole genome shotgun (WGS) entry which is preliminary data.</text>
</comment>
<dbReference type="PIRSF" id="PIRSF035652">
    <property type="entry name" value="CHP02436"/>
    <property type="match status" value="1"/>
</dbReference>
<reference evidence="1 2" key="1">
    <citation type="journal article" date="2015" name="Nature">
        <title>rRNA introns, odd ribosomes, and small enigmatic genomes across a large radiation of phyla.</title>
        <authorList>
            <person name="Brown C.T."/>
            <person name="Hug L.A."/>
            <person name="Thomas B.C."/>
            <person name="Sharon I."/>
            <person name="Castelle C.J."/>
            <person name="Singh A."/>
            <person name="Wilkins M.J."/>
            <person name="Williams K.H."/>
            <person name="Banfield J.F."/>
        </authorList>
    </citation>
    <scope>NUCLEOTIDE SEQUENCE [LARGE SCALE GENOMIC DNA]</scope>
</reference>
<dbReference type="NCBIfam" id="TIGR02436">
    <property type="entry name" value="four helix bundle protein"/>
    <property type="match status" value="1"/>
</dbReference>
<dbReference type="SUPFAM" id="SSF158446">
    <property type="entry name" value="IVS-encoded protein-like"/>
    <property type="match status" value="1"/>
</dbReference>
<gene>
    <name evidence="1" type="ORF">UV02_C0038G0009</name>
</gene>
<evidence type="ECO:0000313" key="1">
    <source>
        <dbReference type="EMBL" id="KKS40683.1"/>
    </source>
</evidence>
<dbReference type="Pfam" id="PF05635">
    <property type="entry name" value="23S_rRNA_IVP"/>
    <property type="match status" value="1"/>
</dbReference>
<dbReference type="InterPro" id="IPR036583">
    <property type="entry name" value="23S_rRNA_IVS_sf"/>
</dbReference>
<dbReference type="Gene3D" id="1.20.1440.60">
    <property type="entry name" value="23S rRNA-intervening sequence"/>
    <property type="match status" value="1"/>
</dbReference>
<dbReference type="InterPro" id="IPR012657">
    <property type="entry name" value="23S_rRNA-intervening_sequence"/>
</dbReference>
<evidence type="ECO:0000313" key="2">
    <source>
        <dbReference type="Proteomes" id="UP000034516"/>
    </source>
</evidence>